<dbReference type="InterPro" id="IPR004158">
    <property type="entry name" value="DUF247_pln"/>
</dbReference>
<feature type="compositionally biased region" description="Pro residues" evidence="1">
    <location>
        <begin position="21"/>
        <end position="32"/>
    </location>
</feature>
<evidence type="ECO:0000256" key="2">
    <source>
        <dbReference type="SAM" id="Phobius"/>
    </source>
</evidence>
<evidence type="ECO:0000313" key="3">
    <source>
        <dbReference type="EMBL" id="CAL4990736.1"/>
    </source>
</evidence>
<proteinExistence type="predicted"/>
<dbReference type="AlphaFoldDB" id="A0ABC9B5U9"/>
<keyword evidence="2" id="KW-0812">Transmembrane</keyword>
<keyword evidence="2" id="KW-0472">Membrane</keyword>
<accession>A0ABC9B5U9</accession>
<gene>
    <name evidence="3" type="ORF">URODEC1_LOCUS60368</name>
</gene>
<feature type="region of interest" description="Disordered" evidence="1">
    <location>
        <begin position="1"/>
        <end position="48"/>
    </location>
</feature>
<dbReference type="EMBL" id="OZ075134">
    <property type="protein sequence ID" value="CAL4990736.1"/>
    <property type="molecule type" value="Genomic_DNA"/>
</dbReference>
<dbReference type="Pfam" id="PF03140">
    <property type="entry name" value="DUF247"/>
    <property type="match status" value="1"/>
</dbReference>
<feature type="transmembrane region" description="Helical" evidence="2">
    <location>
        <begin position="448"/>
        <end position="467"/>
    </location>
</feature>
<sequence>MSEIHGEYGEARLPQHTGEEPPLPPPLPPPRRTPAQKHFANPAKRNSPSTIVRFSAIQPSDPSCLNIMTPRTVAIGPYHHGSPHLSTMEAAKLDALVEFCRVAGQTREAVRENILHFAGVIRNCYDIGDKKLRSINDDELSEMMLRDGCFVLQFMNKVVVPMWPNHSLMSREDVVYARMDTIARDILLLENQIPWFVIQLLMKLGKVDSKKVVSKFLDHMATAFDVSTQPSSASHTSCWSNEEEDDKKEGNVKVDEEEGMEVPRHFLGLFHRHLVGKPSTQQRDCLSLPPSLGNSALEQLDLARIGIKLTASKTNKFGYMEMKKHRWPLGLFGKLSVAPVALKEELTTCWLLSMVTYETLAGNFAVSSYIFLVAQLLHREEDVQYLRARGIISSTMSDLETFYFFKLATANLRVGNHYIQISQRIKEYKQERWIWIAIHRFLYDNIKIIIAVLSVVGVLAGLFKTILSQPQR</sequence>
<feature type="region of interest" description="Disordered" evidence="1">
    <location>
        <begin position="229"/>
        <end position="253"/>
    </location>
</feature>
<dbReference type="Proteomes" id="UP001497457">
    <property type="component" value="Chromosome 24b"/>
</dbReference>
<protein>
    <submittedName>
        <fullName evidence="3">Uncharacterized protein</fullName>
    </submittedName>
</protein>
<evidence type="ECO:0000256" key="1">
    <source>
        <dbReference type="SAM" id="MobiDB-lite"/>
    </source>
</evidence>
<keyword evidence="2" id="KW-1133">Transmembrane helix</keyword>
<dbReference type="PANTHER" id="PTHR31549:SF146">
    <property type="entry name" value="OS01G0564600 PROTEIN"/>
    <property type="match status" value="1"/>
</dbReference>
<evidence type="ECO:0000313" key="4">
    <source>
        <dbReference type="Proteomes" id="UP001497457"/>
    </source>
</evidence>
<reference evidence="3" key="1">
    <citation type="submission" date="2024-10" db="EMBL/GenBank/DDBJ databases">
        <authorList>
            <person name="Ryan C."/>
        </authorList>
    </citation>
    <scope>NUCLEOTIDE SEQUENCE [LARGE SCALE GENOMIC DNA]</scope>
</reference>
<keyword evidence="4" id="KW-1185">Reference proteome</keyword>
<dbReference type="PANTHER" id="PTHR31549">
    <property type="entry name" value="PROTEIN, PUTATIVE (DUF247)-RELATED-RELATED"/>
    <property type="match status" value="1"/>
</dbReference>
<organism evidence="3 4">
    <name type="scientific">Urochloa decumbens</name>
    <dbReference type="NCBI Taxonomy" id="240449"/>
    <lineage>
        <taxon>Eukaryota</taxon>
        <taxon>Viridiplantae</taxon>
        <taxon>Streptophyta</taxon>
        <taxon>Embryophyta</taxon>
        <taxon>Tracheophyta</taxon>
        <taxon>Spermatophyta</taxon>
        <taxon>Magnoliopsida</taxon>
        <taxon>Liliopsida</taxon>
        <taxon>Poales</taxon>
        <taxon>Poaceae</taxon>
        <taxon>PACMAD clade</taxon>
        <taxon>Panicoideae</taxon>
        <taxon>Panicodae</taxon>
        <taxon>Paniceae</taxon>
        <taxon>Melinidinae</taxon>
        <taxon>Urochloa</taxon>
    </lineage>
</organism>
<feature type="compositionally biased region" description="Polar residues" evidence="1">
    <location>
        <begin position="229"/>
        <end position="240"/>
    </location>
</feature>
<feature type="compositionally biased region" description="Basic and acidic residues" evidence="1">
    <location>
        <begin position="1"/>
        <end position="10"/>
    </location>
</feature>
<name>A0ABC9B5U9_9POAL</name>